<evidence type="ECO:0000313" key="2">
    <source>
        <dbReference type="Proteomes" id="UP001185659"/>
    </source>
</evidence>
<proteinExistence type="predicted"/>
<protein>
    <submittedName>
        <fullName evidence="1">Uncharacterized protein</fullName>
    </submittedName>
</protein>
<gene>
    <name evidence="1" type="ORF">R2G56_08700</name>
</gene>
<reference evidence="1 2" key="1">
    <citation type="submission" date="2023-10" db="EMBL/GenBank/DDBJ databases">
        <authorList>
            <person name="Venkata Ramana C."/>
            <person name="Sasikala C."/>
            <person name="Dhurka M."/>
        </authorList>
    </citation>
    <scope>NUCLEOTIDE SEQUENCE [LARGE SCALE GENOMIC DNA]</scope>
    <source>
        <strain evidence="1 2">KCTC 32151</strain>
    </source>
</reference>
<keyword evidence="2" id="KW-1185">Reference proteome</keyword>
<dbReference type="EMBL" id="JAWLIP010000003">
    <property type="protein sequence ID" value="MDV6226362.1"/>
    <property type="molecule type" value="Genomic_DNA"/>
</dbReference>
<dbReference type="Proteomes" id="UP001185659">
    <property type="component" value="Unassembled WGS sequence"/>
</dbReference>
<name>A0ABU4AJF1_9HYPH</name>
<evidence type="ECO:0000313" key="1">
    <source>
        <dbReference type="EMBL" id="MDV6226362.1"/>
    </source>
</evidence>
<sequence length="182" mass="20585">MNMAAREPRTELQRLQAARDRLARIQPARWHRSMDDHGEFLEARDEHGAFVELARFTPRATFDEIAFIADAPDMAGFLLGLVDRAIEKARRGVATRQQAEPARQDAPRDFAAEAAMKCDEPAFRRFLAEQHGLEPPLTKDRAVVKLRSILAITSRRELNGNGQAAERWKALRAAFKAWRAVG</sequence>
<accession>A0ABU4AJF1</accession>
<comment type="caution">
    <text evidence="1">The sequence shown here is derived from an EMBL/GenBank/DDBJ whole genome shotgun (WGS) entry which is preliminary data.</text>
</comment>
<organism evidence="1 2">
    <name type="scientific">Nitratireductor aquimarinus</name>
    <dbReference type="NCBI Taxonomy" id="889300"/>
    <lineage>
        <taxon>Bacteria</taxon>
        <taxon>Pseudomonadati</taxon>
        <taxon>Pseudomonadota</taxon>
        <taxon>Alphaproteobacteria</taxon>
        <taxon>Hyphomicrobiales</taxon>
        <taxon>Phyllobacteriaceae</taxon>
        <taxon>Nitratireductor</taxon>
    </lineage>
</organism>
<dbReference type="RefSeq" id="WP_317561036.1">
    <property type="nucleotide sequence ID" value="NZ_JAWLIP010000003.1"/>
</dbReference>